<keyword evidence="3 7" id="KW-0812">Transmembrane</keyword>
<feature type="transmembrane region" description="Helical" evidence="7">
    <location>
        <begin position="522"/>
        <end position="542"/>
    </location>
</feature>
<evidence type="ECO:0000259" key="8">
    <source>
        <dbReference type="Pfam" id="PF02687"/>
    </source>
</evidence>
<dbReference type="EMBL" id="CP054153">
    <property type="protein sequence ID" value="QMI51066.1"/>
    <property type="molecule type" value="Genomic_DNA"/>
</dbReference>
<feature type="transmembrane region" description="Helical" evidence="7">
    <location>
        <begin position="849"/>
        <end position="870"/>
    </location>
</feature>
<dbReference type="RefSeq" id="WP_181671303.1">
    <property type="nucleotide sequence ID" value="NZ_CP054153.1"/>
</dbReference>
<organism evidence="10 11">
    <name type="scientific">Streptococcus salivarius</name>
    <dbReference type="NCBI Taxonomy" id="1304"/>
    <lineage>
        <taxon>Bacteria</taxon>
        <taxon>Bacillati</taxon>
        <taxon>Bacillota</taxon>
        <taxon>Bacilli</taxon>
        <taxon>Lactobacillales</taxon>
        <taxon>Streptococcaceae</taxon>
        <taxon>Streptococcus</taxon>
    </lineage>
</organism>
<dbReference type="Pfam" id="PF02687">
    <property type="entry name" value="FtsX"/>
    <property type="match status" value="2"/>
</dbReference>
<sequence>MNRKTYWKDVRKSFSSSKGRVVSIASLMALGSFALVGLKVTTPDMQHTATSYFTKHQTADLTVTGSYGLNQSDQDLLNQVSSEANIEYGYFKDVVLKDSTDAFRLFSKPKDISTYEVVKGKLPSKQGEIALSSVYQDKYKIGDKISFSEKEGDNGKDVLKEHTFTITGFVQSSEILSSVDLGSSTAGSGELKGYAVVPESSFDSDVYMIARLAYKDVRTANPYTQDYTDKVSKHEDELEKLVKDQPANRLKELKADPQAKIDQQTSQLQTAETELNKKLEQAKASGQDKNPLVQGQLTQAQDEITDKKKQIKEAQEKIDSMTEPSYDVYTRREAPWSEGYVSYETNASVFQNLSNIFPVILYFIAALVTFVTMGRFVEEERIKAGTFKALGYQNKDITRKFIIYGFVTSMIGTAIGVAAGHILLPTIIYNSYKERILLAPIELHFYPFKTLLAIVLGLLSTVLPAFMVAKRELGEKPAQLLLPKPPTSGSKILLERITPLWNRMNFTQKVTARNIFRYKQRMFMTIFGVCGSIALLFAGLGIRSSIGDLNTRQFPNIIRYDMIVANKDHLDEQEKENIQKLINDSKVKEHLSIHYEMLSKEAGTNNDRQDITTLVVKDKDQETLQHYIKLNNRETGQKLELTDKGIIISEKLADLAGVSVGDELTVQNSQDKDIKLKVAGISEMYMGHFIFMNETTYRNAFGKEASQNATILTLKNHSDKNVEQTASQFMELDGVKGVVQNTTLKAQIKTIVNSLSRVMAVLIGISVLLALVVLFNLTNINVAERIRELSTIKVLGFFNREVTLYIYRETIYLSIIGILVGFGLGWGLHQYMVEVIPPENIMFNPSLGWLIYAIPTLVVIVILTGLGIFVNQHLKKVNMLEALKSVE</sequence>
<feature type="domain" description="MacB-like periplasmic core" evidence="9">
    <location>
        <begin position="523"/>
        <end position="719"/>
    </location>
</feature>
<keyword evidence="4 7" id="KW-1133">Transmembrane helix</keyword>
<keyword evidence="2" id="KW-1003">Cell membrane</keyword>
<dbReference type="GO" id="GO:0005886">
    <property type="term" value="C:plasma membrane"/>
    <property type="evidence" value="ECO:0007669"/>
    <property type="project" value="UniProtKB-SubCell"/>
</dbReference>
<feature type="transmembrane region" description="Helical" evidence="7">
    <location>
        <begin position="810"/>
        <end position="829"/>
    </location>
</feature>
<feature type="compositionally biased region" description="Basic and acidic residues" evidence="6">
    <location>
        <begin position="249"/>
        <end position="259"/>
    </location>
</feature>
<evidence type="ECO:0000256" key="6">
    <source>
        <dbReference type="SAM" id="MobiDB-lite"/>
    </source>
</evidence>
<feature type="region of interest" description="Disordered" evidence="6">
    <location>
        <begin position="246"/>
        <end position="267"/>
    </location>
</feature>
<dbReference type="Proteomes" id="UP000516705">
    <property type="component" value="Chromosome"/>
</dbReference>
<feature type="transmembrane region" description="Helical" evidence="7">
    <location>
        <begin position="448"/>
        <end position="469"/>
    </location>
</feature>
<accession>A0A7L6WKC3</accession>
<gene>
    <name evidence="10" type="ORF">HRE60_05135</name>
</gene>
<evidence type="ECO:0000256" key="7">
    <source>
        <dbReference type="SAM" id="Phobius"/>
    </source>
</evidence>
<evidence type="ECO:0000313" key="11">
    <source>
        <dbReference type="Proteomes" id="UP000516705"/>
    </source>
</evidence>
<feature type="domain" description="ABC3 transporter permease C-terminal" evidence="8">
    <location>
        <begin position="761"/>
        <end position="866"/>
    </location>
</feature>
<feature type="transmembrane region" description="Helical" evidence="7">
    <location>
        <begin position="758"/>
        <end position="777"/>
    </location>
</feature>
<evidence type="ECO:0000256" key="3">
    <source>
        <dbReference type="ARBA" id="ARBA00022692"/>
    </source>
</evidence>
<dbReference type="InterPro" id="IPR038766">
    <property type="entry name" value="Membrane_comp_ABC_pdt"/>
</dbReference>
<feature type="transmembrane region" description="Helical" evidence="7">
    <location>
        <begin position="21"/>
        <end position="38"/>
    </location>
</feature>
<feature type="transmembrane region" description="Helical" evidence="7">
    <location>
        <begin position="356"/>
        <end position="377"/>
    </location>
</feature>
<comment type="subcellular location">
    <subcellularLocation>
        <location evidence="1">Cell membrane</location>
        <topology evidence="1">Multi-pass membrane protein</topology>
    </subcellularLocation>
</comment>
<dbReference type="Pfam" id="PF12704">
    <property type="entry name" value="MacB_PCD"/>
    <property type="match status" value="1"/>
</dbReference>
<feature type="transmembrane region" description="Helical" evidence="7">
    <location>
        <begin position="401"/>
        <end position="428"/>
    </location>
</feature>
<dbReference type="InterPro" id="IPR003838">
    <property type="entry name" value="ABC3_permease_C"/>
</dbReference>
<feature type="domain" description="ABC3 transporter permease C-terminal" evidence="8">
    <location>
        <begin position="355"/>
        <end position="470"/>
    </location>
</feature>
<evidence type="ECO:0000256" key="4">
    <source>
        <dbReference type="ARBA" id="ARBA00022989"/>
    </source>
</evidence>
<dbReference type="PANTHER" id="PTHR30287:SF1">
    <property type="entry name" value="INNER MEMBRANE PROTEIN"/>
    <property type="match status" value="1"/>
</dbReference>
<evidence type="ECO:0000256" key="2">
    <source>
        <dbReference type="ARBA" id="ARBA00022475"/>
    </source>
</evidence>
<keyword evidence="5 7" id="KW-0472">Membrane</keyword>
<dbReference type="AlphaFoldDB" id="A0A7L6WKC3"/>
<protein>
    <submittedName>
        <fullName evidence="10">FtsX-like permease family protein</fullName>
    </submittedName>
</protein>
<evidence type="ECO:0000256" key="1">
    <source>
        <dbReference type="ARBA" id="ARBA00004651"/>
    </source>
</evidence>
<evidence type="ECO:0000256" key="5">
    <source>
        <dbReference type="ARBA" id="ARBA00023136"/>
    </source>
</evidence>
<dbReference type="InterPro" id="IPR025857">
    <property type="entry name" value="MacB_PCD"/>
</dbReference>
<reference evidence="10 11" key="1">
    <citation type="journal article" date="2020" name="Microbiol. Resour. Announc.">
        <title>Complete Genome Sequence of Streptococcus salivarius DB-B5, a Novel Probiotic Candidate Isolated from the Supragingival Plaque of a Healthy Female Subject.</title>
        <authorList>
            <person name="Fields F.R."/>
            <person name="Li X."/>
            <person name="Navarre W.W."/>
            <person name="Naito M."/>
        </authorList>
    </citation>
    <scope>NUCLEOTIDE SEQUENCE [LARGE SCALE GENOMIC DNA]</scope>
    <source>
        <strain evidence="10 11">DB-B5</strain>
    </source>
</reference>
<dbReference type="PANTHER" id="PTHR30287">
    <property type="entry name" value="MEMBRANE COMPONENT OF PREDICTED ABC SUPERFAMILY METABOLITE UPTAKE TRANSPORTER"/>
    <property type="match status" value="1"/>
</dbReference>
<evidence type="ECO:0000313" key="10">
    <source>
        <dbReference type="EMBL" id="QMI51066.1"/>
    </source>
</evidence>
<proteinExistence type="predicted"/>
<name>A0A7L6WKC3_STRSL</name>
<evidence type="ECO:0000259" key="9">
    <source>
        <dbReference type="Pfam" id="PF12704"/>
    </source>
</evidence>